<evidence type="ECO:0000313" key="2">
    <source>
        <dbReference type="Proteomes" id="UP000193642"/>
    </source>
</evidence>
<proteinExistence type="predicted"/>
<protein>
    <submittedName>
        <fullName evidence="1">Uncharacterized protein</fullName>
    </submittedName>
</protein>
<dbReference type="AlphaFoldDB" id="A0A1Y2D2E1"/>
<keyword evidence="2" id="KW-1185">Reference proteome</keyword>
<organism evidence="1 2">
    <name type="scientific">Rhizoclosmatium globosum</name>
    <dbReference type="NCBI Taxonomy" id="329046"/>
    <lineage>
        <taxon>Eukaryota</taxon>
        <taxon>Fungi</taxon>
        <taxon>Fungi incertae sedis</taxon>
        <taxon>Chytridiomycota</taxon>
        <taxon>Chytridiomycota incertae sedis</taxon>
        <taxon>Chytridiomycetes</taxon>
        <taxon>Chytridiales</taxon>
        <taxon>Chytriomycetaceae</taxon>
        <taxon>Rhizoclosmatium</taxon>
    </lineage>
</organism>
<name>A0A1Y2D2E1_9FUNG</name>
<accession>A0A1Y2D2E1</accession>
<reference evidence="1 2" key="1">
    <citation type="submission" date="2016-07" db="EMBL/GenBank/DDBJ databases">
        <title>Pervasive Adenine N6-methylation of Active Genes in Fungi.</title>
        <authorList>
            <consortium name="DOE Joint Genome Institute"/>
            <person name="Mondo S.J."/>
            <person name="Dannebaum R.O."/>
            <person name="Kuo R.C."/>
            <person name="Labutti K."/>
            <person name="Haridas S."/>
            <person name="Kuo A."/>
            <person name="Salamov A."/>
            <person name="Ahrendt S.R."/>
            <person name="Lipzen A."/>
            <person name="Sullivan W."/>
            <person name="Andreopoulos W.B."/>
            <person name="Clum A."/>
            <person name="Lindquist E."/>
            <person name="Daum C."/>
            <person name="Ramamoorthy G.K."/>
            <person name="Gryganskyi A."/>
            <person name="Culley D."/>
            <person name="Magnuson J.K."/>
            <person name="James T.Y."/>
            <person name="O'Malley M.A."/>
            <person name="Stajich J.E."/>
            <person name="Spatafora J.W."/>
            <person name="Visel A."/>
            <person name="Grigoriev I.V."/>
        </authorList>
    </citation>
    <scope>NUCLEOTIDE SEQUENCE [LARGE SCALE GENOMIC DNA]</scope>
    <source>
        <strain evidence="1 2">JEL800</strain>
    </source>
</reference>
<dbReference type="Proteomes" id="UP000193642">
    <property type="component" value="Unassembled WGS sequence"/>
</dbReference>
<dbReference type="STRING" id="329046.A0A1Y2D2E1"/>
<evidence type="ECO:0000313" key="1">
    <source>
        <dbReference type="EMBL" id="ORY53463.1"/>
    </source>
</evidence>
<dbReference type="EMBL" id="MCGO01000001">
    <property type="protein sequence ID" value="ORY53463.1"/>
    <property type="molecule type" value="Genomic_DNA"/>
</dbReference>
<dbReference type="OrthoDB" id="10380201at2759"/>
<comment type="caution">
    <text evidence="1">The sequence shown here is derived from an EMBL/GenBank/DDBJ whole genome shotgun (WGS) entry which is preliminary data.</text>
</comment>
<sequence>MKKTVTQLATPSSRNKAVLANEVKKSSSTSSGLLPMDTGAVVHNHRSASAHNLGNSETALRMCPGSPQKSMRIITAVAALAAASTGVVAVHPTATTVTVNYETTSLPPANAVTPVATLSAASWSAHKEKFTPFEAREDDLSESLKSIEVALVSDVVQTFQGANFFADGEANTPVLVLDFEGTVNSVDGVSNFVIYNPELFDTEKVFAYHGEDGASPVGVAFDIVSDVSDVFYAFKFVGSVFSGAGALHVDVIPLTDTATPMATFEIGLTFTPEAKRDSALSFLLLSATSRKFLSAITSTVVSTIDTTPSPTLSTAVFTTLSSTASSDTLTASFSTVSTVASTTQPYSAAKVTGIITPSSIPDEITKAAQGMPVRGLRSLGNDAESYARRLIPDIPAGIKLPDIISTIGTLSEVRLDYGASPVTFNGSVLLNLNGNQAIFSVQAPNENPTFPAPSNFIVYNTGLVDVQQIYYSGASLQESGFTLTFTVAKNVSNVWYGINVIGEGPYYAIHVDIYSQHQALGSLDISMLTAKPGNGKRAGPGVFANIYSASSRIAGSDAVETTVSPSSASIRFASTVSVSTAVSASPVQVRSSLGISTGATSVVSISLPTGVPAPTPTVAYVAPNAIKTTSKVASNNIYASTGERIVGSLISALSVFVLLA</sequence>
<gene>
    <name evidence="1" type="ORF">BCR33DRAFT_778864</name>
</gene>